<proteinExistence type="predicted"/>
<keyword evidence="3" id="KW-1185">Reference proteome</keyword>
<reference evidence="2 3" key="1">
    <citation type="journal article" date="2017" name="Mol. Plant">
        <title>The Genome of Medicinal Plant Macleaya cordata Provides New Insights into Benzylisoquinoline Alkaloids Metabolism.</title>
        <authorList>
            <person name="Liu X."/>
            <person name="Liu Y."/>
            <person name="Huang P."/>
            <person name="Ma Y."/>
            <person name="Qing Z."/>
            <person name="Tang Q."/>
            <person name="Cao H."/>
            <person name="Cheng P."/>
            <person name="Zheng Y."/>
            <person name="Yuan Z."/>
            <person name="Zhou Y."/>
            <person name="Liu J."/>
            <person name="Tang Z."/>
            <person name="Zhuo Y."/>
            <person name="Zhang Y."/>
            <person name="Yu L."/>
            <person name="Huang J."/>
            <person name="Yang P."/>
            <person name="Peng Q."/>
            <person name="Zhang J."/>
            <person name="Jiang W."/>
            <person name="Zhang Z."/>
            <person name="Lin K."/>
            <person name="Ro D.K."/>
            <person name="Chen X."/>
            <person name="Xiong X."/>
            <person name="Shang Y."/>
            <person name="Huang S."/>
            <person name="Zeng J."/>
        </authorList>
    </citation>
    <scope>NUCLEOTIDE SEQUENCE [LARGE SCALE GENOMIC DNA]</scope>
    <source>
        <strain evidence="3">cv. BLH2017</strain>
        <tissue evidence="2">Root</tissue>
    </source>
</reference>
<evidence type="ECO:0000256" key="1">
    <source>
        <dbReference type="SAM" id="MobiDB-lite"/>
    </source>
</evidence>
<gene>
    <name evidence="2" type="ORF">BVC80_9009g25</name>
</gene>
<evidence type="ECO:0000313" key="3">
    <source>
        <dbReference type="Proteomes" id="UP000195402"/>
    </source>
</evidence>
<name>A0A200QM42_MACCD</name>
<evidence type="ECO:0000313" key="2">
    <source>
        <dbReference type="EMBL" id="OVA11497.1"/>
    </source>
</evidence>
<feature type="compositionally biased region" description="Low complexity" evidence="1">
    <location>
        <begin position="16"/>
        <end position="26"/>
    </location>
</feature>
<sequence length="270" mass="29547">MLVPSSSGSSDANNLMSTPSSASAATPTYMPSLIRKMNSVSIAPSTNSSAARRSAINIRPLIRKMASVSISQSSSTIEPPGEEENLIRDAELYHYLSNLNSTRRHSSISIKNNMPPKQKRKPLIFSKVGIYCKCGKCHIITKVSGYFNSSVQMEHNSVTAVGSFNEAMIPGSLVWLVGEERTFTSKGSSNREWHFLIVIQLPTSESNDLLQQSIATVVFDMQLLVTFNGLSEVRLLERGYSTPKITAPAVQPENAPIGPPLEFPISVRHH</sequence>
<dbReference type="Proteomes" id="UP000195402">
    <property type="component" value="Unassembled WGS sequence"/>
</dbReference>
<feature type="compositionally biased region" description="Polar residues" evidence="1">
    <location>
        <begin position="1"/>
        <end position="15"/>
    </location>
</feature>
<accession>A0A200QM42</accession>
<feature type="region of interest" description="Disordered" evidence="1">
    <location>
        <begin position="1"/>
        <end position="26"/>
    </location>
</feature>
<organism evidence="2 3">
    <name type="scientific">Macleaya cordata</name>
    <name type="common">Five-seeded plume-poppy</name>
    <name type="synonym">Bocconia cordata</name>
    <dbReference type="NCBI Taxonomy" id="56857"/>
    <lineage>
        <taxon>Eukaryota</taxon>
        <taxon>Viridiplantae</taxon>
        <taxon>Streptophyta</taxon>
        <taxon>Embryophyta</taxon>
        <taxon>Tracheophyta</taxon>
        <taxon>Spermatophyta</taxon>
        <taxon>Magnoliopsida</taxon>
        <taxon>Ranunculales</taxon>
        <taxon>Papaveraceae</taxon>
        <taxon>Papaveroideae</taxon>
        <taxon>Macleaya</taxon>
    </lineage>
</organism>
<protein>
    <submittedName>
        <fullName evidence="2">Uncharacterized protein</fullName>
    </submittedName>
</protein>
<dbReference type="InParanoid" id="A0A200QM42"/>
<comment type="caution">
    <text evidence="2">The sequence shown here is derived from an EMBL/GenBank/DDBJ whole genome shotgun (WGS) entry which is preliminary data.</text>
</comment>
<dbReference type="AlphaFoldDB" id="A0A200QM42"/>
<dbReference type="EMBL" id="MVGT01001690">
    <property type="protein sequence ID" value="OVA11497.1"/>
    <property type="molecule type" value="Genomic_DNA"/>
</dbReference>